<evidence type="ECO:0000313" key="1">
    <source>
        <dbReference type="EMBL" id="MFB9756869.1"/>
    </source>
</evidence>
<dbReference type="EMBL" id="JBHMAG010000029">
    <property type="protein sequence ID" value="MFB9756869.1"/>
    <property type="molecule type" value="Genomic_DNA"/>
</dbReference>
<dbReference type="RefSeq" id="WP_344904518.1">
    <property type="nucleotide sequence ID" value="NZ_BAAAYO010000002.1"/>
</dbReference>
<organism evidence="1 2">
    <name type="scientific">Paenibacillus hodogayensis</name>
    <dbReference type="NCBI Taxonomy" id="279208"/>
    <lineage>
        <taxon>Bacteria</taxon>
        <taxon>Bacillati</taxon>
        <taxon>Bacillota</taxon>
        <taxon>Bacilli</taxon>
        <taxon>Bacillales</taxon>
        <taxon>Paenibacillaceae</taxon>
        <taxon>Paenibacillus</taxon>
    </lineage>
</organism>
<dbReference type="InterPro" id="IPR053140">
    <property type="entry name" value="GDSL_Rv0518-like"/>
</dbReference>
<evidence type="ECO:0008006" key="3">
    <source>
        <dbReference type="Google" id="ProtNLM"/>
    </source>
</evidence>
<dbReference type="InterPro" id="IPR036514">
    <property type="entry name" value="SGNH_hydro_sf"/>
</dbReference>
<keyword evidence="2" id="KW-1185">Reference proteome</keyword>
<dbReference type="PANTHER" id="PTHR43784:SF2">
    <property type="entry name" value="GDSL-LIKE LIPASE_ACYLHYDROLASE, PUTATIVE (AFU_ORTHOLOGUE AFUA_2G00820)-RELATED"/>
    <property type="match status" value="1"/>
</dbReference>
<dbReference type="SUPFAM" id="SSF52266">
    <property type="entry name" value="SGNH hydrolase"/>
    <property type="match status" value="1"/>
</dbReference>
<dbReference type="Gene3D" id="2.60.120.560">
    <property type="entry name" value="Exo-inulinase, domain 1"/>
    <property type="match status" value="1"/>
</dbReference>
<protein>
    <recommendedName>
        <fullName evidence="3">SGNH hydrolase-type esterase domain-containing protein</fullName>
    </recommendedName>
</protein>
<accession>A0ABV5W8F7</accession>
<evidence type="ECO:0000313" key="2">
    <source>
        <dbReference type="Proteomes" id="UP001589619"/>
    </source>
</evidence>
<proteinExistence type="predicted"/>
<dbReference type="PANTHER" id="PTHR43784">
    <property type="entry name" value="GDSL-LIKE LIPASE/ACYLHYDROLASE, PUTATIVE (AFU_ORTHOLOGUE AFUA_2G00820)-RELATED"/>
    <property type="match status" value="1"/>
</dbReference>
<gene>
    <name evidence="1" type="ORF">ACFFNY_35330</name>
</gene>
<name>A0ABV5W8F7_9BACL</name>
<comment type="caution">
    <text evidence="1">The sequence shown here is derived from an EMBL/GenBank/DDBJ whole genome shotgun (WGS) entry which is preliminary data.</text>
</comment>
<reference evidence="1 2" key="1">
    <citation type="submission" date="2024-09" db="EMBL/GenBank/DDBJ databases">
        <authorList>
            <person name="Sun Q."/>
            <person name="Mori K."/>
        </authorList>
    </citation>
    <scope>NUCLEOTIDE SEQUENCE [LARGE SCALE GENOMIC DNA]</scope>
    <source>
        <strain evidence="1 2">JCM 12520</strain>
    </source>
</reference>
<dbReference type="Proteomes" id="UP001589619">
    <property type="component" value="Unassembled WGS sequence"/>
</dbReference>
<dbReference type="Gene3D" id="3.40.50.1110">
    <property type="entry name" value="SGNH hydrolase"/>
    <property type="match status" value="1"/>
</dbReference>
<sequence length="614" mass="65815">MLKRWAGMLGLFALFSVLVLGAKSYLFPNEIAAQQDYGSAKRSIVATSPSNNGGINSGVVSGETFAYFKDTYTVLQDATNLQFILTNYYGDKIGKNSLTLKIGFQIIGSATFYPVHFQGSRQVVVDPGADVLTDPIGVYVKAGDKIVVQTRVEVPPGGEWPVGNQALEYVAGSASGSLDYTSRTFPPGSAAIAGYSPVGVLGTVSKDSWLPTVGIYGSSTFAGTNDNWRGLGAAALEGKLPYFKVAKGGEILQHITFPRLSLLKYADAVLLYVTSNDLNSGHSFETIKSNLMQLFNQMHVQGIKIYVCLPMPRTTSSNSWVDLNGQTLNAVYGPGGNWEKVVEWLSSAPSPVSGVFDTLSPVEYRLPDGQRTGKWKPLLTKDGSHLKGPLAYDTVSSAIYTDVIKALGNTGSIPFIPITVSGTDAPMPASDYDSFDRANATTLGDGWLEMENGFEQFPVFGIESNKAYNSKYQGMAIRRIADGNNFHLTANIEFRSNYQSGLAWNVISRSDFFMLRGDKGGGGGVKLFAINSGGYVTVTSANVPIVAGVPVKVEVIKYDGVITVKFDDVALLSYTLTAAESSKFNTVNSAGIFVNDGASSASRWLDYKAGKAVE</sequence>